<accession>A0A4P6EMN7</accession>
<keyword evidence="8" id="KW-1185">Reference proteome</keyword>
<dbReference type="GO" id="GO:0005737">
    <property type="term" value="C:cytoplasm"/>
    <property type="evidence" value="ECO:0007669"/>
    <property type="project" value="UniProtKB-SubCell"/>
</dbReference>
<reference evidence="7 8" key="1">
    <citation type="submission" date="2019-01" db="EMBL/GenBank/DDBJ databases">
        <title>Genome sequencing of strain 2JSPR-7.</title>
        <authorList>
            <person name="Heo J."/>
            <person name="Kim S.-J."/>
            <person name="Kim J.-S."/>
            <person name="Hong S.-B."/>
            <person name="Kwon S.-W."/>
        </authorList>
    </citation>
    <scope>NUCLEOTIDE SEQUENCE [LARGE SCALE GENOMIC DNA]</scope>
    <source>
        <strain evidence="7 8">2JSPR-7</strain>
    </source>
</reference>
<dbReference type="PROSITE" id="PS00369">
    <property type="entry name" value="PTS_HPR_HIS"/>
    <property type="match status" value="1"/>
</dbReference>
<evidence type="ECO:0000259" key="6">
    <source>
        <dbReference type="PROSITE" id="PS51350"/>
    </source>
</evidence>
<name>A0A4P6EMN7_9MICO</name>
<dbReference type="NCBIfam" id="TIGR01003">
    <property type="entry name" value="PTS_HPr_family"/>
    <property type="match status" value="1"/>
</dbReference>
<dbReference type="PROSITE" id="PS51350">
    <property type="entry name" value="PTS_HPR_DOM"/>
    <property type="match status" value="1"/>
</dbReference>
<gene>
    <name evidence="7" type="ORF">ET495_10485</name>
</gene>
<keyword evidence="5" id="KW-0598">Phosphotransferase system</keyword>
<dbReference type="InterPro" id="IPR050399">
    <property type="entry name" value="HPr"/>
</dbReference>
<evidence type="ECO:0000256" key="2">
    <source>
        <dbReference type="ARBA" id="ARBA00004496"/>
    </source>
</evidence>
<evidence type="ECO:0000256" key="3">
    <source>
        <dbReference type="ARBA" id="ARBA00020422"/>
    </source>
</evidence>
<comment type="function">
    <text evidence="1">General (non sugar-specific) component of the phosphoenolpyruvate-dependent sugar phosphotransferase system (sugar PTS). This major carbohydrate active-transport system catalyzes the phosphorylation of incoming sugar substrates concomitantly with their translocation across the cell membrane. The phosphoryl group from phosphoenolpyruvate (PEP) is transferred to the phosphoryl carrier protein HPr by enzyme I. Phospho-HPr then transfers it to the PTS EIIA domain.</text>
</comment>
<feature type="domain" description="HPr" evidence="6">
    <location>
        <begin position="1"/>
        <end position="89"/>
    </location>
</feature>
<dbReference type="AlphaFoldDB" id="A0A4P6EMN7"/>
<dbReference type="PRINTS" id="PR00107">
    <property type="entry name" value="PHOSPHOCPHPR"/>
</dbReference>
<evidence type="ECO:0000313" key="7">
    <source>
        <dbReference type="EMBL" id="QAY63606.1"/>
    </source>
</evidence>
<organism evidence="7 8">
    <name type="scientific">Xylanimonas allomyrinae</name>
    <dbReference type="NCBI Taxonomy" id="2509459"/>
    <lineage>
        <taxon>Bacteria</taxon>
        <taxon>Bacillati</taxon>
        <taxon>Actinomycetota</taxon>
        <taxon>Actinomycetes</taxon>
        <taxon>Micrococcales</taxon>
        <taxon>Promicromonosporaceae</taxon>
        <taxon>Xylanimonas</taxon>
    </lineage>
</organism>
<dbReference type="CDD" id="cd00367">
    <property type="entry name" value="PTS-HPr_like"/>
    <property type="match status" value="1"/>
</dbReference>
<evidence type="ECO:0000256" key="5">
    <source>
        <dbReference type="ARBA" id="ARBA00022683"/>
    </source>
</evidence>
<dbReference type="Gene3D" id="3.30.1340.10">
    <property type="entry name" value="HPr-like"/>
    <property type="match status" value="1"/>
</dbReference>
<evidence type="ECO:0000256" key="1">
    <source>
        <dbReference type="ARBA" id="ARBA00003681"/>
    </source>
</evidence>
<dbReference type="Proteomes" id="UP000291758">
    <property type="component" value="Chromosome"/>
</dbReference>
<comment type="subcellular location">
    <subcellularLocation>
        <location evidence="2">Cytoplasm</location>
    </subcellularLocation>
</comment>
<dbReference type="SUPFAM" id="SSF55594">
    <property type="entry name" value="HPr-like"/>
    <property type="match status" value="1"/>
</dbReference>
<keyword evidence="4" id="KW-0963">Cytoplasm</keyword>
<dbReference type="InterPro" id="IPR035895">
    <property type="entry name" value="HPr-like_sf"/>
</dbReference>
<dbReference type="EMBL" id="CP035495">
    <property type="protein sequence ID" value="QAY63606.1"/>
    <property type="molecule type" value="Genomic_DNA"/>
</dbReference>
<dbReference type="KEGG" id="xyl:ET495_10485"/>
<dbReference type="InterPro" id="IPR000032">
    <property type="entry name" value="HPr-like"/>
</dbReference>
<dbReference type="PANTHER" id="PTHR33705">
    <property type="entry name" value="PHOSPHOCARRIER PROTEIN HPR"/>
    <property type="match status" value="1"/>
</dbReference>
<protein>
    <recommendedName>
        <fullName evidence="3">Phosphocarrier protein HPr</fullName>
    </recommendedName>
</protein>
<dbReference type="OrthoDB" id="9809047at2"/>
<sequence length="89" mass="9166">MLERPVTVAILEGLHARPAALFAQLAASQPVQVSIVRPGGDPVPAASVLGVMSLGAKVGDTVTLFAADEASAQESLDTLAEFLLQREIA</sequence>
<dbReference type="PANTHER" id="PTHR33705:SF2">
    <property type="entry name" value="PHOSPHOCARRIER PROTEIN NPR"/>
    <property type="match status" value="1"/>
</dbReference>
<dbReference type="InterPro" id="IPR001020">
    <property type="entry name" value="PTS_HPr_His_P_site"/>
</dbReference>
<dbReference type="Pfam" id="PF00381">
    <property type="entry name" value="PTS-HPr"/>
    <property type="match status" value="1"/>
</dbReference>
<dbReference type="GO" id="GO:0009401">
    <property type="term" value="P:phosphoenolpyruvate-dependent sugar phosphotransferase system"/>
    <property type="evidence" value="ECO:0007669"/>
    <property type="project" value="UniProtKB-KW"/>
</dbReference>
<evidence type="ECO:0000256" key="4">
    <source>
        <dbReference type="ARBA" id="ARBA00022490"/>
    </source>
</evidence>
<dbReference type="RefSeq" id="WP_129204768.1">
    <property type="nucleotide sequence ID" value="NZ_CP035495.1"/>
</dbReference>
<evidence type="ECO:0000313" key="8">
    <source>
        <dbReference type="Proteomes" id="UP000291758"/>
    </source>
</evidence>
<proteinExistence type="predicted"/>